<dbReference type="AlphaFoldDB" id="A0A2G8S4V3"/>
<reference evidence="4 5" key="1">
    <citation type="journal article" date="2015" name="Sci. Rep.">
        <title>Chromosome-level genome map provides insights into diverse defense mechanisms in the medicinal fungus Ganoderma sinense.</title>
        <authorList>
            <person name="Zhu Y."/>
            <person name="Xu J."/>
            <person name="Sun C."/>
            <person name="Zhou S."/>
            <person name="Xu H."/>
            <person name="Nelson D.R."/>
            <person name="Qian J."/>
            <person name="Song J."/>
            <person name="Luo H."/>
            <person name="Xiang L."/>
            <person name="Li Y."/>
            <person name="Xu Z."/>
            <person name="Ji A."/>
            <person name="Wang L."/>
            <person name="Lu S."/>
            <person name="Hayward A."/>
            <person name="Sun W."/>
            <person name="Li X."/>
            <person name="Schwartz D.C."/>
            <person name="Wang Y."/>
            <person name="Chen S."/>
        </authorList>
    </citation>
    <scope>NUCLEOTIDE SEQUENCE [LARGE SCALE GENOMIC DNA]</scope>
    <source>
        <strain evidence="4 5">ZZ0214-1</strain>
    </source>
</reference>
<evidence type="ECO:0000259" key="3">
    <source>
        <dbReference type="Pfam" id="PF26640"/>
    </source>
</evidence>
<dbReference type="PANTHER" id="PTHR10622:SF12">
    <property type="entry name" value="HET DOMAIN-CONTAINING PROTEIN"/>
    <property type="match status" value="1"/>
</dbReference>
<evidence type="ECO:0000256" key="1">
    <source>
        <dbReference type="SAM" id="MobiDB-lite"/>
    </source>
</evidence>
<proteinExistence type="predicted"/>
<gene>
    <name evidence="4" type="ORF">GSI_08825</name>
</gene>
<feature type="region of interest" description="Disordered" evidence="1">
    <location>
        <begin position="47"/>
        <end position="93"/>
    </location>
</feature>
<feature type="domain" description="Heterokaryon incompatibility" evidence="2">
    <location>
        <begin position="131"/>
        <end position="195"/>
    </location>
</feature>
<feature type="domain" description="DUF8212" evidence="3">
    <location>
        <begin position="306"/>
        <end position="510"/>
    </location>
</feature>
<dbReference type="Proteomes" id="UP000230002">
    <property type="component" value="Unassembled WGS sequence"/>
</dbReference>
<evidence type="ECO:0000313" key="4">
    <source>
        <dbReference type="EMBL" id="PIL28781.1"/>
    </source>
</evidence>
<dbReference type="InterPro" id="IPR010730">
    <property type="entry name" value="HET"/>
</dbReference>
<feature type="compositionally biased region" description="Polar residues" evidence="1">
    <location>
        <begin position="78"/>
        <end position="93"/>
    </location>
</feature>
<keyword evidence="5" id="KW-1185">Reference proteome</keyword>
<dbReference type="Pfam" id="PF26640">
    <property type="entry name" value="DUF8212"/>
    <property type="match status" value="1"/>
</dbReference>
<feature type="compositionally biased region" description="Low complexity" evidence="1">
    <location>
        <begin position="64"/>
        <end position="77"/>
    </location>
</feature>
<dbReference type="Pfam" id="PF06985">
    <property type="entry name" value="HET"/>
    <property type="match status" value="1"/>
</dbReference>
<accession>A0A2G8S4V3</accession>
<feature type="region of interest" description="Disordered" evidence="1">
    <location>
        <begin position="717"/>
        <end position="763"/>
    </location>
</feature>
<dbReference type="OrthoDB" id="2749026at2759"/>
<sequence length="763" mass="87026">MRLLDTWTGEFVEKDPRDPDTKYAILSHTWNKVEQTYQELRDIQKQYDPNQNPLNDPLVRCPDGPSGSLSSGSPESGATTGITATQDVPSSSSHSFLRYPPGIAWIMTHLLWGSAPILPNPSDLSPIWDDPELSPKIREACKTARDHGHRYLWIDSCCIDKTSSSELSEAINSMYQWYKLAVVCFAFLSDVSAEDEHDAEDSSFRRSLWFTRGWTLQELIAPGEVHFFSKEWTFIGSKHTLAHLINEITNISDTALLHIERLNTFSVAQRLSWAARRETTRVEDQAYSLLGIFDINMPTLYGEGHRAFRRLQEEILRRIPDQTLFAWGANGTIESLKIAYREAHYSSEPKPDIGLSSLFAHSPQHFRDCGSINPISPEDVVRRLPLRHRFHLSIADYYYTPHGIRTQFPVIPFSKHFARRGRIHWPTYLIILQCEHKDYPGQLLARTCSTPASILSTDVQPLYNFGAKAQPTNRPAIPELLHLSPETLTGLRWYLPRINLYVQTFYIPHSDGHDESEGSSSNRRKIWHDKINLILLKTTRDALLAHGYAVVLRGPDQDHPDTHWLTLSRDTHTITIEYQYSLVTTWYVSEQLFITAHWRVEASESSNPPNFHEVARTNSGTLSWWDQQPWEYERNKSQDTFPSVQLPADIMGAEGWWMDSKPTLIRKNYYALHIEIRHEPSKGPQRSRISAWKEWVETMATRAVSRFTREKASLGLNVGAESEGHGNSQGGSRAEYTDGECRGASEVRDEAPGELPSEGAPPS</sequence>
<protein>
    <submittedName>
        <fullName evidence="4">Uncharacterized protein</fullName>
    </submittedName>
</protein>
<dbReference type="PANTHER" id="PTHR10622">
    <property type="entry name" value="HET DOMAIN-CONTAINING PROTEIN"/>
    <property type="match status" value="1"/>
</dbReference>
<evidence type="ECO:0000259" key="2">
    <source>
        <dbReference type="Pfam" id="PF06985"/>
    </source>
</evidence>
<evidence type="ECO:0000313" key="5">
    <source>
        <dbReference type="Proteomes" id="UP000230002"/>
    </source>
</evidence>
<dbReference type="InterPro" id="IPR058525">
    <property type="entry name" value="DUF8212"/>
</dbReference>
<dbReference type="STRING" id="1077348.A0A2G8S4V3"/>
<feature type="compositionally biased region" description="Basic and acidic residues" evidence="1">
    <location>
        <begin position="735"/>
        <end position="751"/>
    </location>
</feature>
<organism evidence="4 5">
    <name type="scientific">Ganoderma sinense ZZ0214-1</name>
    <dbReference type="NCBI Taxonomy" id="1077348"/>
    <lineage>
        <taxon>Eukaryota</taxon>
        <taxon>Fungi</taxon>
        <taxon>Dikarya</taxon>
        <taxon>Basidiomycota</taxon>
        <taxon>Agaricomycotina</taxon>
        <taxon>Agaricomycetes</taxon>
        <taxon>Polyporales</taxon>
        <taxon>Polyporaceae</taxon>
        <taxon>Ganoderma</taxon>
    </lineage>
</organism>
<name>A0A2G8S4V3_9APHY</name>
<comment type="caution">
    <text evidence="4">The sequence shown here is derived from an EMBL/GenBank/DDBJ whole genome shotgun (WGS) entry which is preliminary data.</text>
</comment>
<dbReference type="EMBL" id="AYKW01000023">
    <property type="protein sequence ID" value="PIL28781.1"/>
    <property type="molecule type" value="Genomic_DNA"/>
</dbReference>